<evidence type="ECO:0000256" key="9">
    <source>
        <dbReference type="ARBA" id="ARBA00022691"/>
    </source>
</evidence>
<evidence type="ECO:0000256" key="12">
    <source>
        <dbReference type="PIRNR" id="PIRNR015601"/>
    </source>
</evidence>
<dbReference type="EC" id="2.1.1.193" evidence="3 12"/>
<dbReference type="GO" id="GO:0070042">
    <property type="term" value="F:rRNA (uridine-N3-)-methyltransferase activity"/>
    <property type="evidence" value="ECO:0007669"/>
    <property type="project" value="TreeGrafter"/>
</dbReference>
<evidence type="ECO:0000256" key="1">
    <source>
        <dbReference type="ARBA" id="ARBA00004496"/>
    </source>
</evidence>
<evidence type="ECO:0000256" key="8">
    <source>
        <dbReference type="ARBA" id="ARBA00022679"/>
    </source>
</evidence>
<sequence length="247" mass="25680">MTLPLFLVAPERLAGVRAGGSVVLDGPEGRHAATVRRIGVGESVLLSDGRGTRATAEVVAAGKAELELTVTAVEEDPEPALRLVLVQALAKADRDDQAIESATELGVDEVVPWQAARSIVVWRGDRAAKALRKWESVVTAAAKQSRRSRVPVVAEPVGQRGLVERIRDSALALVLHEDATAPLAGQSLPDTGDVLVVVGPEGGISPEELAAFEEAGAVPVRLGPTVLRSSSAGPAALAVLSAASRWR</sequence>
<dbReference type="Gene3D" id="3.40.1280.10">
    <property type="match status" value="1"/>
</dbReference>
<dbReference type="InterPro" id="IPR015947">
    <property type="entry name" value="PUA-like_sf"/>
</dbReference>
<dbReference type="SUPFAM" id="SSF88697">
    <property type="entry name" value="PUA domain-like"/>
    <property type="match status" value="1"/>
</dbReference>
<feature type="domain" description="Ribosomal RNA small subunit methyltransferase E methyltransferase" evidence="13">
    <location>
        <begin position="79"/>
        <end position="240"/>
    </location>
</feature>
<evidence type="ECO:0000256" key="3">
    <source>
        <dbReference type="ARBA" id="ARBA00012328"/>
    </source>
</evidence>
<evidence type="ECO:0000313" key="15">
    <source>
        <dbReference type="EMBL" id="SES14568.1"/>
    </source>
</evidence>
<evidence type="ECO:0000259" key="14">
    <source>
        <dbReference type="Pfam" id="PF20260"/>
    </source>
</evidence>
<keyword evidence="7 12" id="KW-0489">Methyltransferase</keyword>
<evidence type="ECO:0000256" key="5">
    <source>
        <dbReference type="ARBA" id="ARBA00022490"/>
    </source>
</evidence>
<evidence type="ECO:0000256" key="2">
    <source>
        <dbReference type="ARBA" id="ARBA00005528"/>
    </source>
</evidence>
<dbReference type="GO" id="GO:0005737">
    <property type="term" value="C:cytoplasm"/>
    <property type="evidence" value="ECO:0007669"/>
    <property type="project" value="UniProtKB-SubCell"/>
</dbReference>
<comment type="subcellular location">
    <subcellularLocation>
        <location evidence="1 12">Cytoplasm</location>
    </subcellularLocation>
</comment>
<dbReference type="InterPro" id="IPR029028">
    <property type="entry name" value="Alpha/beta_knot_MTases"/>
</dbReference>
<dbReference type="InterPro" id="IPR006700">
    <property type="entry name" value="RsmE"/>
</dbReference>
<feature type="domain" description="Ribosomal RNA small subunit methyltransferase E PUA-like" evidence="14">
    <location>
        <begin position="24"/>
        <end position="70"/>
    </location>
</feature>
<dbReference type="SUPFAM" id="SSF75217">
    <property type="entry name" value="alpha/beta knot"/>
    <property type="match status" value="1"/>
</dbReference>
<dbReference type="GO" id="GO:0070475">
    <property type="term" value="P:rRNA base methylation"/>
    <property type="evidence" value="ECO:0007669"/>
    <property type="project" value="TreeGrafter"/>
</dbReference>
<accession>A0A1H9UYZ2</accession>
<evidence type="ECO:0000256" key="4">
    <source>
        <dbReference type="ARBA" id="ARBA00013673"/>
    </source>
</evidence>
<dbReference type="NCBIfam" id="TIGR00046">
    <property type="entry name" value="RsmE family RNA methyltransferase"/>
    <property type="match status" value="1"/>
</dbReference>
<dbReference type="RefSeq" id="WP_091757990.1">
    <property type="nucleotide sequence ID" value="NZ_FOHB01000003.1"/>
</dbReference>
<dbReference type="PANTHER" id="PTHR30027">
    <property type="entry name" value="RIBOSOMAL RNA SMALL SUBUNIT METHYLTRANSFERASE E"/>
    <property type="match status" value="1"/>
</dbReference>
<dbReference type="InterPro" id="IPR029026">
    <property type="entry name" value="tRNA_m1G_MTases_N"/>
</dbReference>
<dbReference type="InterPro" id="IPR046886">
    <property type="entry name" value="RsmE_MTase_dom"/>
</dbReference>
<organism evidence="15 16">
    <name type="scientific">Pedococcus cremeus</name>
    <dbReference type="NCBI Taxonomy" id="587636"/>
    <lineage>
        <taxon>Bacteria</taxon>
        <taxon>Bacillati</taxon>
        <taxon>Actinomycetota</taxon>
        <taxon>Actinomycetes</taxon>
        <taxon>Micrococcales</taxon>
        <taxon>Intrasporangiaceae</taxon>
        <taxon>Pedococcus</taxon>
    </lineage>
</organism>
<dbReference type="FunFam" id="3.40.1280.10:FF:000023">
    <property type="entry name" value="Ribosomal RNA small subunit methyltransferase E"/>
    <property type="match status" value="1"/>
</dbReference>
<dbReference type="NCBIfam" id="NF008693">
    <property type="entry name" value="PRK11713.2-3"/>
    <property type="match status" value="1"/>
</dbReference>
<dbReference type="OrthoDB" id="9808126at2"/>
<proteinExistence type="inferred from homology"/>
<evidence type="ECO:0000256" key="11">
    <source>
        <dbReference type="ARBA" id="ARBA00047944"/>
    </source>
</evidence>
<dbReference type="PIRSF" id="PIRSF015601">
    <property type="entry name" value="MTase_slr0722"/>
    <property type="match status" value="1"/>
</dbReference>
<dbReference type="EMBL" id="FOHB01000003">
    <property type="protein sequence ID" value="SES14568.1"/>
    <property type="molecule type" value="Genomic_DNA"/>
</dbReference>
<comment type="function">
    <text evidence="10 12">Specifically methylates the N3 position of the uracil ring of uridine 1498 (m3U1498) in 16S rRNA. Acts on the fully assembled 30S ribosomal subunit.</text>
</comment>
<gene>
    <name evidence="15" type="ORF">SAMN05216199_2186</name>
</gene>
<keyword evidence="16" id="KW-1185">Reference proteome</keyword>
<keyword evidence="6 12" id="KW-0698">rRNA processing</keyword>
<evidence type="ECO:0000313" key="16">
    <source>
        <dbReference type="Proteomes" id="UP000199019"/>
    </source>
</evidence>
<dbReference type="Pfam" id="PF04452">
    <property type="entry name" value="Methyltrans_RNA"/>
    <property type="match status" value="1"/>
</dbReference>
<comment type="catalytic activity">
    <reaction evidence="11 12">
        <text>uridine(1498) in 16S rRNA + S-adenosyl-L-methionine = N(3)-methyluridine(1498) in 16S rRNA + S-adenosyl-L-homocysteine + H(+)</text>
        <dbReference type="Rhea" id="RHEA:42920"/>
        <dbReference type="Rhea" id="RHEA-COMP:10283"/>
        <dbReference type="Rhea" id="RHEA-COMP:10284"/>
        <dbReference type="ChEBI" id="CHEBI:15378"/>
        <dbReference type="ChEBI" id="CHEBI:57856"/>
        <dbReference type="ChEBI" id="CHEBI:59789"/>
        <dbReference type="ChEBI" id="CHEBI:65315"/>
        <dbReference type="ChEBI" id="CHEBI:74502"/>
        <dbReference type="EC" id="2.1.1.193"/>
    </reaction>
</comment>
<evidence type="ECO:0000259" key="13">
    <source>
        <dbReference type="Pfam" id="PF04452"/>
    </source>
</evidence>
<evidence type="ECO:0000256" key="6">
    <source>
        <dbReference type="ARBA" id="ARBA00022552"/>
    </source>
</evidence>
<name>A0A1H9UYZ2_9MICO</name>
<evidence type="ECO:0000256" key="7">
    <source>
        <dbReference type="ARBA" id="ARBA00022603"/>
    </source>
</evidence>
<keyword evidence="9 12" id="KW-0949">S-adenosyl-L-methionine</keyword>
<dbReference type="Gene3D" id="2.40.240.20">
    <property type="entry name" value="Hypothetical PUA domain-like, domain 1"/>
    <property type="match status" value="1"/>
</dbReference>
<comment type="similarity">
    <text evidence="2 12">Belongs to the RNA methyltransferase RsmE family.</text>
</comment>
<dbReference type="AlphaFoldDB" id="A0A1H9UYZ2"/>
<dbReference type="PANTHER" id="PTHR30027:SF3">
    <property type="entry name" value="16S RRNA (URACIL(1498)-N(3))-METHYLTRANSFERASE"/>
    <property type="match status" value="1"/>
</dbReference>
<dbReference type="InterPro" id="IPR046887">
    <property type="entry name" value="RsmE_PUA-like"/>
</dbReference>
<protein>
    <recommendedName>
        <fullName evidence="4 12">Ribosomal RNA small subunit methyltransferase E</fullName>
        <ecNumber evidence="3 12">2.1.1.193</ecNumber>
    </recommendedName>
</protein>
<keyword evidence="5 12" id="KW-0963">Cytoplasm</keyword>
<dbReference type="CDD" id="cd18084">
    <property type="entry name" value="RsmE-like"/>
    <property type="match status" value="1"/>
</dbReference>
<dbReference type="STRING" id="587636.SAMN05216199_2186"/>
<reference evidence="16" key="1">
    <citation type="submission" date="2016-10" db="EMBL/GenBank/DDBJ databases">
        <authorList>
            <person name="Varghese N."/>
            <person name="Submissions S."/>
        </authorList>
    </citation>
    <scope>NUCLEOTIDE SEQUENCE [LARGE SCALE GENOMIC DNA]</scope>
    <source>
        <strain evidence="16">CGMCC 1.6963</strain>
    </source>
</reference>
<evidence type="ECO:0000256" key="10">
    <source>
        <dbReference type="ARBA" id="ARBA00025699"/>
    </source>
</evidence>
<dbReference type="Proteomes" id="UP000199019">
    <property type="component" value="Unassembled WGS sequence"/>
</dbReference>
<dbReference type="Pfam" id="PF20260">
    <property type="entry name" value="PUA_4"/>
    <property type="match status" value="1"/>
</dbReference>
<keyword evidence="8 12" id="KW-0808">Transferase</keyword>